<sequence>MDKFTDRQEAGTILAEYLKDYANQSNVIILALPRGGVPVAYEIATALAIPLDIFIVRKLGVPGHEELAMGAIASGGTVIFNELLISALNLDQSSIDLVLQAEQKELLRRELLYRGDRPFPKLLDKTIILVDDGIATGSTMFAAVKALRKYKPASIIIAVPVAARETCEEMTQLVEKVICPLQPINFYAVGLWYENFTQTSDNEVIELLEKSNAMMKQST</sequence>
<dbReference type="Gene3D" id="3.40.50.2020">
    <property type="match status" value="1"/>
</dbReference>
<accession>G9EQJ8</accession>
<dbReference type="GO" id="GO:0016757">
    <property type="term" value="F:glycosyltransferase activity"/>
    <property type="evidence" value="ECO:0007669"/>
    <property type="project" value="UniProtKB-KW"/>
</dbReference>
<feature type="domain" description="Phosphoribosyltransferase" evidence="1">
    <location>
        <begin position="9"/>
        <end position="175"/>
    </location>
</feature>
<dbReference type="EMBL" id="JH413830">
    <property type="protein sequence ID" value="EHL30444.1"/>
    <property type="molecule type" value="Genomic_DNA"/>
</dbReference>
<proteinExistence type="predicted"/>
<keyword evidence="2" id="KW-0808">Transferase</keyword>
<keyword evidence="2" id="KW-0328">Glycosyltransferase</keyword>
<keyword evidence="3" id="KW-1185">Reference proteome</keyword>
<dbReference type="Gene3D" id="3.30.1310.20">
    <property type="entry name" value="PRTase-like"/>
    <property type="match status" value="1"/>
</dbReference>
<dbReference type="RefSeq" id="WP_006871453.1">
    <property type="nucleotide sequence ID" value="NZ_JH413830.1"/>
</dbReference>
<dbReference type="eggNOG" id="COG1926">
    <property type="taxonomic scope" value="Bacteria"/>
</dbReference>
<dbReference type="STRING" id="658187.LDG_7545"/>
<evidence type="ECO:0000313" key="3">
    <source>
        <dbReference type="Proteomes" id="UP000002770"/>
    </source>
</evidence>
<dbReference type="InParanoid" id="G9EQJ8"/>
<name>G9EQJ8_9GAMM</name>
<dbReference type="CDD" id="cd06223">
    <property type="entry name" value="PRTases_typeI"/>
    <property type="match status" value="1"/>
</dbReference>
<evidence type="ECO:0000259" key="1">
    <source>
        <dbReference type="Pfam" id="PF00156"/>
    </source>
</evidence>
<gene>
    <name evidence="2" type="ORF">LDG_7545</name>
</gene>
<reference evidence="2 3" key="1">
    <citation type="journal article" date="2011" name="BMC Genomics">
        <title>Insight into cross-talk between intra-amoebal pathogens.</title>
        <authorList>
            <person name="Gimenez G."/>
            <person name="Bertelli C."/>
            <person name="Moliner C."/>
            <person name="Robert C."/>
            <person name="Raoult D."/>
            <person name="Fournier P.E."/>
            <person name="Greub G."/>
        </authorList>
    </citation>
    <scope>NUCLEOTIDE SEQUENCE [LARGE SCALE GENOMIC DNA]</scope>
    <source>
        <strain evidence="2 3">LLAP12</strain>
    </source>
</reference>
<dbReference type="Pfam" id="PF00156">
    <property type="entry name" value="Pribosyltran"/>
    <property type="match status" value="1"/>
</dbReference>
<dbReference type="HOGENOM" id="CLU_083583_0_0_6"/>
<evidence type="ECO:0000313" key="2">
    <source>
        <dbReference type="EMBL" id="EHL30444.1"/>
    </source>
</evidence>
<dbReference type="InterPro" id="IPR029057">
    <property type="entry name" value="PRTase-like"/>
</dbReference>
<organism evidence="2 3">
    <name type="scientific">Legionella drancourtii LLAP12</name>
    <dbReference type="NCBI Taxonomy" id="658187"/>
    <lineage>
        <taxon>Bacteria</taxon>
        <taxon>Pseudomonadati</taxon>
        <taxon>Pseudomonadota</taxon>
        <taxon>Gammaproteobacteria</taxon>
        <taxon>Legionellales</taxon>
        <taxon>Legionellaceae</taxon>
        <taxon>Legionella</taxon>
    </lineage>
</organism>
<dbReference type="Proteomes" id="UP000002770">
    <property type="component" value="Unassembled WGS sequence"/>
</dbReference>
<dbReference type="InterPro" id="IPR000836">
    <property type="entry name" value="PRTase_dom"/>
</dbReference>
<dbReference type="OrthoDB" id="9810066at2"/>
<dbReference type="SUPFAM" id="SSF53271">
    <property type="entry name" value="PRTase-like"/>
    <property type="match status" value="1"/>
</dbReference>
<protein>
    <submittedName>
        <fullName evidence="2">Phosphoribosyltransferase</fullName>
    </submittedName>
</protein>
<dbReference type="AlphaFoldDB" id="G9EQJ8"/>